<accession>A0AAE1T4H1</accession>
<evidence type="ECO:0000256" key="11">
    <source>
        <dbReference type="SAM" id="Phobius"/>
    </source>
</evidence>
<dbReference type="EMBL" id="JACGWL010000757">
    <property type="protein sequence ID" value="KAK4382093.1"/>
    <property type="molecule type" value="Genomic_DNA"/>
</dbReference>
<evidence type="ECO:0000256" key="6">
    <source>
        <dbReference type="ARBA" id="ARBA00023002"/>
    </source>
</evidence>
<comment type="caution">
    <text evidence="12">The sequence shown here is derived from an EMBL/GenBank/DDBJ whole genome shotgun (WGS) entry which is preliminary data.</text>
</comment>
<evidence type="ECO:0000256" key="2">
    <source>
        <dbReference type="ARBA" id="ARBA00004167"/>
    </source>
</evidence>
<comment type="similarity">
    <text evidence="3 10">Belongs to the cytochrome P450 family.</text>
</comment>
<dbReference type="Gene3D" id="1.10.630.10">
    <property type="entry name" value="Cytochrome P450"/>
    <property type="match status" value="1"/>
</dbReference>
<proteinExistence type="inferred from homology"/>
<dbReference type="GO" id="GO:0005506">
    <property type="term" value="F:iron ion binding"/>
    <property type="evidence" value="ECO:0007669"/>
    <property type="project" value="InterPro"/>
</dbReference>
<keyword evidence="5 9" id="KW-0479">Metal-binding</keyword>
<evidence type="ECO:0000256" key="10">
    <source>
        <dbReference type="RuleBase" id="RU000461"/>
    </source>
</evidence>
<evidence type="ECO:0000256" key="4">
    <source>
        <dbReference type="ARBA" id="ARBA00022617"/>
    </source>
</evidence>
<dbReference type="InterPro" id="IPR002401">
    <property type="entry name" value="Cyt_P450_E_grp-I"/>
</dbReference>
<dbReference type="PANTHER" id="PTHR47944:SF4">
    <property type="entry name" value="OS09G0441700 PROTEIN"/>
    <property type="match status" value="1"/>
</dbReference>
<reference evidence="12" key="2">
    <citation type="journal article" date="2024" name="Plant">
        <title>Genomic evolution and insights into agronomic trait innovations of Sesamum species.</title>
        <authorList>
            <person name="Miao H."/>
            <person name="Wang L."/>
            <person name="Qu L."/>
            <person name="Liu H."/>
            <person name="Sun Y."/>
            <person name="Le M."/>
            <person name="Wang Q."/>
            <person name="Wei S."/>
            <person name="Zheng Y."/>
            <person name="Lin W."/>
            <person name="Duan Y."/>
            <person name="Cao H."/>
            <person name="Xiong S."/>
            <person name="Wang X."/>
            <person name="Wei L."/>
            <person name="Li C."/>
            <person name="Ma Q."/>
            <person name="Ju M."/>
            <person name="Zhao R."/>
            <person name="Li G."/>
            <person name="Mu C."/>
            <person name="Tian Q."/>
            <person name="Mei H."/>
            <person name="Zhang T."/>
            <person name="Gao T."/>
            <person name="Zhang H."/>
        </authorList>
    </citation>
    <scope>NUCLEOTIDE SEQUENCE</scope>
    <source>
        <strain evidence="12">K16</strain>
    </source>
</reference>
<dbReference type="PANTHER" id="PTHR47944">
    <property type="entry name" value="CYTOCHROME P450 98A9"/>
    <property type="match status" value="1"/>
</dbReference>
<dbReference type="PRINTS" id="PR00385">
    <property type="entry name" value="P450"/>
</dbReference>
<dbReference type="PROSITE" id="PS00086">
    <property type="entry name" value="CYTOCHROME_P450"/>
    <property type="match status" value="1"/>
</dbReference>
<dbReference type="PRINTS" id="PR00463">
    <property type="entry name" value="EP450I"/>
</dbReference>
<dbReference type="GO" id="GO:0020037">
    <property type="term" value="F:heme binding"/>
    <property type="evidence" value="ECO:0007669"/>
    <property type="project" value="InterPro"/>
</dbReference>
<feature type="binding site" description="axial binding residue" evidence="9">
    <location>
        <position position="482"/>
    </location>
    <ligand>
        <name>heme</name>
        <dbReference type="ChEBI" id="CHEBI:30413"/>
    </ligand>
    <ligandPart>
        <name>Fe</name>
        <dbReference type="ChEBI" id="CHEBI:18248"/>
    </ligandPart>
</feature>
<sequence length="548" mass="62592">MHCPQTSQPFFPANIKLKAMEINKAILYINFLALLALSFATMILNKRLRLTKRTVPFLPPGPMGYPIIGCFPKMMKNKPAFRWIHRLMQEINTEIACIRLGNAYVIPVTSPELAREFLKKHDVIFASRPDALSAKLTSNGYLTTVFSSYGDQWKKMRRVIASEVLSPAMHRWLYGKRCEEVDHMMRYVYNQCQSPITEGLVNVRVVAQHYCGNLTRKLIFSKRFFGTGMEDGGPGMEEKEHLHGIFTILKYVYGLGIADYLPWLEVFDLDGHKTILKDAIRRVRKYQDPEINKRVDMWQQRIRKTEEDILDVLINLKDSNNNPLLSIHEIKAQIIEIMLAAVDNPSNAVEWALAEMINQPDILHRACQELDEVVGRDRLVDESDLSKLNYMKACVKEAFRLHPMVPFNVPHVSSKDTIVGGYFIPKGSQVLLSRLGLGRNPRIWEDPLVYKPERHIVNKDLEVMLVDHELHMLSFSTGRRGCPGIVLGSTMTTILLARLIQGFNWTVPPNGPSNVDLTESEGEMVKATPLIAHVVPRLEPHVYLKLMS</sequence>
<evidence type="ECO:0000256" key="5">
    <source>
        <dbReference type="ARBA" id="ARBA00022723"/>
    </source>
</evidence>
<reference evidence="12" key="1">
    <citation type="submission" date="2020-06" db="EMBL/GenBank/DDBJ databases">
        <authorList>
            <person name="Li T."/>
            <person name="Hu X."/>
            <person name="Zhang T."/>
            <person name="Song X."/>
            <person name="Zhang H."/>
            <person name="Dai N."/>
            <person name="Sheng W."/>
            <person name="Hou X."/>
            <person name="Wei L."/>
        </authorList>
    </citation>
    <scope>NUCLEOTIDE SEQUENCE</scope>
    <source>
        <strain evidence="12">K16</strain>
        <tissue evidence="12">Leaf</tissue>
    </source>
</reference>
<keyword evidence="4 9" id="KW-0349">Heme</keyword>
<evidence type="ECO:0000313" key="13">
    <source>
        <dbReference type="Proteomes" id="UP001289374"/>
    </source>
</evidence>
<keyword evidence="11" id="KW-0472">Membrane</keyword>
<comment type="subcellular location">
    <subcellularLocation>
        <location evidence="2">Membrane</location>
        <topology evidence="2">Single-pass membrane protein</topology>
    </subcellularLocation>
</comment>
<evidence type="ECO:0000313" key="12">
    <source>
        <dbReference type="EMBL" id="KAK4382093.1"/>
    </source>
</evidence>
<name>A0AAE1T4H1_9LAMI</name>
<gene>
    <name evidence="12" type="ORF">Sango_2906800</name>
</gene>
<dbReference type="FunFam" id="1.10.630.10:FF:000037">
    <property type="entry name" value="Cytochrome P450 9"/>
    <property type="match status" value="1"/>
</dbReference>
<keyword evidence="7 9" id="KW-0408">Iron</keyword>
<dbReference type="GO" id="GO:0044550">
    <property type="term" value="P:secondary metabolite biosynthetic process"/>
    <property type="evidence" value="ECO:0007669"/>
    <property type="project" value="UniProtKB-ARBA"/>
</dbReference>
<dbReference type="InterPro" id="IPR001128">
    <property type="entry name" value="Cyt_P450"/>
</dbReference>
<evidence type="ECO:0000256" key="8">
    <source>
        <dbReference type="ARBA" id="ARBA00023033"/>
    </source>
</evidence>
<keyword evidence="11" id="KW-0812">Transmembrane</keyword>
<organism evidence="12 13">
    <name type="scientific">Sesamum angolense</name>
    <dbReference type="NCBI Taxonomy" id="2727404"/>
    <lineage>
        <taxon>Eukaryota</taxon>
        <taxon>Viridiplantae</taxon>
        <taxon>Streptophyta</taxon>
        <taxon>Embryophyta</taxon>
        <taxon>Tracheophyta</taxon>
        <taxon>Spermatophyta</taxon>
        <taxon>Magnoliopsida</taxon>
        <taxon>eudicotyledons</taxon>
        <taxon>Gunneridae</taxon>
        <taxon>Pentapetalae</taxon>
        <taxon>asterids</taxon>
        <taxon>lamiids</taxon>
        <taxon>Lamiales</taxon>
        <taxon>Pedaliaceae</taxon>
        <taxon>Sesamum</taxon>
    </lineage>
</organism>
<dbReference type="GO" id="GO:0004497">
    <property type="term" value="F:monooxygenase activity"/>
    <property type="evidence" value="ECO:0007669"/>
    <property type="project" value="UniProtKB-KW"/>
</dbReference>
<keyword evidence="6 10" id="KW-0560">Oxidoreductase</keyword>
<dbReference type="GO" id="GO:0016705">
    <property type="term" value="F:oxidoreductase activity, acting on paired donors, with incorporation or reduction of molecular oxygen"/>
    <property type="evidence" value="ECO:0007669"/>
    <property type="project" value="InterPro"/>
</dbReference>
<keyword evidence="13" id="KW-1185">Reference proteome</keyword>
<dbReference type="Pfam" id="PF00067">
    <property type="entry name" value="p450"/>
    <property type="match status" value="1"/>
</dbReference>
<evidence type="ECO:0000256" key="7">
    <source>
        <dbReference type="ARBA" id="ARBA00023004"/>
    </source>
</evidence>
<keyword evidence="8 10" id="KW-0503">Monooxygenase</keyword>
<dbReference type="AlphaFoldDB" id="A0AAE1T4H1"/>
<dbReference type="GO" id="GO:0016020">
    <property type="term" value="C:membrane"/>
    <property type="evidence" value="ECO:0007669"/>
    <property type="project" value="UniProtKB-SubCell"/>
</dbReference>
<dbReference type="Proteomes" id="UP001289374">
    <property type="component" value="Unassembled WGS sequence"/>
</dbReference>
<dbReference type="SUPFAM" id="SSF48264">
    <property type="entry name" value="Cytochrome P450"/>
    <property type="match status" value="1"/>
</dbReference>
<evidence type="ECO:0000256" key="1">
    <source>
        <dbReference type="ARBA" id="ARBA00001971"/>
    </source>
</evidence>
<evidence type="ECO:0000256" key="3">
    <source>
        <dbReference type="ARBA" id="ARBA00010617"/>
    </source>
</evidence>
<keyword evidence="11" id="KW-1133">Transmembrane helix</keyword>
<dbReference type="InterPro" id="IPR017972">
    <property type="entry name" value="Cyt_P450_CS"/>
</dbReference>
<evidence type="ECO:0000256" key="9">
    <source>
        <dbReference type="PIRSR" id="PIRSR602401-1"/>
    </source>
</evidence>
<comment type="cofactor">
    <cofactor evidence="1 9">
        <name>heme</name>
        <dbReference type="ChEBI" id="CHEBI:30413"/>
    </cofactor>
</comment>
<feature type="transmembrane region" description="Helical" evidence="11">
    <location>
        <begin position="25"/>
        <end position="44"/>
    </location>
</feature>
<dbReference type="InterPro" id="IPR036396">
    <property type="entry name" value="Cyt_P450_sf"/>
</dbReference>
<protein>
    <submittedName>
        <fullName evidence="12">Isoleucine N-monooxygenase 1</fullName>
    </submittedName>
</protein>